<sequence>MSAPDPDANTSDSLQGFSKEGLAQLTTQFHKLVDDGKLANIVILVARHGQVVHRDAYGLQNISAAVPVPVKPTTIYRIASMLKPFIGAAMMLLWEEGLWKLDDPVSKFIPSFAALKVKVEKEDGTFELVDQESPMLMKQLMSHTAGFRGRTEYDGVGLRDGDLQHIIDVLSTLPLAFQPGKKWVYGPSVDIQGYIIEKLTGHPLDDFLSSRLFTPLGMVDTGFVLPDSKVERLVNTHQDDGTGKLVSIPLEGTYNRTRPKFIGGGKAILSTVDDYFRFSQMLLNGGEFEGKRYLKPSTIELMRTSVLEPGVCVKIGEHTLPGLGFGMDVSIVQSQAEKMGFQKVGSYFWMGLYGTWFWVDPANDVVVVGFVNELDWWKRLPGAKEICAREVYKALKV</sequence>
<gene>
    <name evidence="2" type="ORF">L207DRAFT_508374</name>
</gene>
<dbReference type="Gene3D" id="3.40.710.10">
    <property type="entry name" value="DD-peptidase/beta-lactamase superfamily"/>
    <property type="match status" value="1"/>
</dbReference>
<name>A0A2J6S416_HYAVF</name>
<dbReference type="SUPFAM" id="SSF56601">
    <property type="entry name" value="beta-lactamase/transpeptidase-like"/>
    <property type="match status" value="1"/>
</dbReference>
<keyword evidence="3" id="KW-1185">Reference proteome</keyword>
<organism evidence="2 3">
    <name type="scientific">Hyaloscypha variabilis (strain UAMH 11265 / GT02V1 / F)</name>
    <name type="common">Meliniomyces variabilis</name>
    <dbReference type="NCBI Taxonomy" id="1149755"/>
    <lineage>
        <taxon>Eukaryota</taxon>
        <taxon>Fungi</taxon>
        <taxon>Dikarya</taxon>
        <taxon>Ascomycota</taxon>
        <taxon>Pezizomycotina</taxon>
        <taxon>Leotiomycetes</taxon>
        <taxon>Helotiales</taxon>
        <taxon>Hyaloscyphaceae</taxon>
        <taxon>Hyaloscypha</taxon>
        <taxon>Hyaloscypha variabilis</taxon>
    </lineage>
</organism>
<dbReference type="EMBL" id="KZ613940">
    <property type="protein sequence ID" value="PMD45512.1"/>
    <property type="molecule type" value="Genomic_DNA"/>
</dbReference>
<protein>
    <submittedName>
        <fullName evidence="2">Beta-lactamase/transpeptidase-like protein</fullName>
    </submittedName>
</protein>
<evidence type="ECO:0000259" key="1">
    <source>
        <dbReference type="Pfam" id="PF00144"/>
    </source>
</evidence>
<feature type="domain" description="Beta-lactamase-related" evidence="1">
    <location>
        <begin position="29"/>
        <end position="376"/>
    </location>
</feature>
<dbReference type="PANTHER" id="PTHR43283">
    <property type="entry name" value="BETA-LACTAMASE-RELATED"/>
    <property type="match status" value="1"/>
</dbReference>
<dbReference type="InterPro" id="IPR050789">
    <property type="entry name" value="Diverse_Enzym_Activities"/>
</dbReference>
<dbReference type="Proteomes" id="UP000235786">
    <property type="component" value="Unassembled WGS sequence"/>
</dbReference>
<proteinExistence type="predicted"/>
<dbReference type="PANTHER" id="PTHR43283:SF3">
    <property type="entry name" value="BETA-LACTAMASE FAMILY PROTEIN (AFU_ORTHOLOGUE AFUA_5G07500)"/>
    <property type="match status" value="1"/>
</dbReference>
<dbReference type="InterPro" id="IPR012338">
    <property type="entry name" value="Beta-lactam/transpept-like"/>
</dbReference>
<dbReference type="OrthoDB" id="5946976at2759"/>
<evidence type="ECO:0000313" key="3">
    <source>
        <dbReference type="Proteomes" id="UP000235786"/>
    </source>
</evidence>
<evidence type="ECO:0000313" key="2">
    <source>
        <dbReference type="EMBL" id="PMD45512.1"/>
    </source>
</evidence>
<accession>A0A2J6S416</accession>
<dbReference type="STRING" id="1149755.A0A2J6S416"/>
<reference evidence="2 3" key="1">
    <citation type="submission" date="2016-04" db="EMBL/GenBank/DDBJ databases">
        <title>A degradative enzymes factory behind the ericoid mycorrhizal symbiosis.</title>
        <authorList>
            <consortium name="DOE Joint Genome Institute"/>
            <person name="Martino E."/>
            <person name="Morin E."/>
            <person name="Grelet G."/>
            <person name="Kuo A."/>
            <person name="Kohler A."/>
            <person name="Daghino S."/>
            <person name="Barry K."/>
            <person name="Choi C."/>
            <person name="Cichocki N."/>
            <person name="Clum A."/>
            <person name="Copeland A."/>
            <person name="Hainaut M."/>
            <person name="Haridas S."/>
            <person name="Labutti K."/>
            <person name="Lindquist E."/>
            <person name="Lipzen A."/>
            <person name="Khouja H.-R."/>
            <person name="Murat C."/>
            <person name="Ohm R."/>
            <person name="Olson A."/>
            <person name="Spatafora J."/>
            <person name="Veneault-Fourrey C."/>
            <person name="Henrissat B."/>
            <person name="Grigoriev I."/>
            <person name="Martin F."/>
            <person name="Perotto S."/>
        </authorList>
    </citation>
    <scope>NUCLEOTIDE SEQUENCE [LARGE SCALE GENOMIC DNA]</scope>
    <source>
        <strain evidence="2 3">F</strain>
    </source>
</reference>
<dbReference type="AlphaFoldDB" id="A0A2J6S416"/>
<dbReference type="Pfam" id="PF00144">
    <property type="entry name" value="Beta-lactamase"/>
    <property type="match status" value="1"/>
</dbReference>
<dbReference type="InterPro" id="IPR001466">
    <property type="entry name" value="Beta-lactam-related"/>
</dbReference>